<dbReference type="GO" id="GO:0016705">
    <property type="term" value="F:oxidoreductase activity, acting on paired donors, with incorporation or reduction of molecular oxygen"/>
    <property type="evidence" value="ECO:0007669"/>
    <property type="project" value="UniProtKB-ARBA"/>
</dbReference>
<keyword evidence="1" id="KW-0001">2Fe-2S</keyword>
<evidence type="ECO:0000256" key="1">
    <source>
        <dbReference type="ARBA" id="ARBA00022714"/>
    </source>
</evidence>
<evidence type="ECO:0000256" key="2">
    <source>
        <dbReference type="ARBA" id="ARBA00022723"/>
    </source>
</evidence>
<dbReference type="Gene3D" id="2.102.10.10">
    <property type="entry name" value="Rieske [2Fe-2S] iron-sulphur domain"/>
    <property type="match status" value="1"/>
</dbReference>
<dbReference type="GO" id="GO:0051213">
    <property type="term" value="F:dioxygenase activity"/>
    <property type="evidence" value="ECO:0007669"/>
    <property type="project" value="UniProtKB-KW"/>
</dbReference>
<proteinExistence type="predicted"/>
<keyword evidence="4" id="KW-0411">Iron-sulfur</keyword>
<evidence type="ECO:0000256" key="4">
    <source>
        <dbReference type="ARBA" id="ARBA00023014"/>
    </source>
</evidence>
<dbReference type="Pfam" id="PF00355">
    <property type="entry name" value="Rieske"/>
    <property type="match status" value="1"/>
</dbReference>
<dbReference type="GO" id="GO:0046872">
    <property type="term" value="F:metal ion binding"/>
    <property type="evidence" value="ECO:0007669"/>
    <property type="project" value="UniProtKB-KW"/>
</dbReference>
<dbReference type="Proteomes" id="UP000238217">
    <property type="component" value="Unassembled WGS sequence"/>
</dbReference>
<name>A0A2T0YQB0_9MICC</name>
<reference evidence="6 7" key="1">
    <citation type="submission" date="2018-03" db="EMBL/GenBank/DDBJ databases">
        <title>Comparative analysis of microorganisms from saline springs in Andes Mountain Range, Colombia.</title>
        <authorList>
            <person name="Rubin E."/>
        </authorList>
    </citation>
    <scope>NUCLEOTIDE SEQUENCE [LARGE SCALE GENOMIC DNA]</scope>
    <source>
        <strain evidence="6 7">CG 35</strain>
    </source>
</reference>
<dbReference type="AlphaFoldDB" id="A0A2T0YQB0"/>
<organism evidence="6 7">
    <name type="scientific">Nesterenkonia sandarakina</name>
    <dbReference type="NCBI Taxonomy" id="272918"/>
    <lineage>
        <taxon>Bacteria</taxon>
        <taxon>Bacillati</taxon>
        <taxon>Actinomycetota</taxon>
        <taxon>Actinomycetes</taxon>
        <taxon>Micrococcales</taxon>
        <taxon>Micrococcaceae</taxon>
        <taxon>Nesterenkonia</taxon>
    </lineage>
</organism>
<keyword evidence="6" id="KW-0223">Dioxygenase</keyword>
<evidence type="ECO:0000313" key="7">
    <source>
        <dbReference type="Proteomes" id="UP000238217"/>
    </source>
</evidence>
<keyword evidence="3" id="KW-0408">Iron</keyword>
<dbReference type="GO" id="GO:0004497">
    <property type="term" value="F:monooxygenase activity"/>
    <property type="evidence" value="ECO:0007669"/>
    <property type="project" value="UniProtKB-ARBA"/>
</dbReference>
<comment type="caution">
    <text evidence="6">The sequence shown here is derived from an EMBL/GenBank/DDBJ whole genome shotgun (WGS) entry which is preliminary data.</text>
</comment>
<accession>A0A2T0YQB0</accession>
<feature type="domain" description="Rieske" evidence="5">
    <location>
        <begin position="21"/>
        <end position="110"/>
    </location>
</feature>
<dbReference type="OrthoDB" id="147178at2"/>
<dbReference type="EMBL" id="PVTY01000005">
    <property type="protein sequence ID" value="PRZ17604.1"/>
    <property type="molecule type" value="Genomic_DNA"/>
</dbReference>
<keyword evidence="6" id="KW-0560">Oxidoreductase</keyword>
<dbReference type="RefSeq" id="WP_106122489.1">
    <property type="nucleotide sequence ID" value="NZ_PVTY01000005.1"/>
</dbReference>
<protein>
    <submittedName>
        <fullName evidence="6">3-phenylpropionate/trans-cinnamate dioxygenase ferredoxin subunit</fullName>
    </submittedName>
</protein>
<dbReference type="PANTHER" id="PTHR21496">
    <property type="entry name" value="FERREDOXIN-RELATED"/>
    <property type="match status" value="1"/>
</dbReference>
<sequence length="123" mass="13121">MSTSDALPPIDLGPAAQYPEGEVFRVSADDSGWNDDIAVVHAEDGGFYALDDTCSHEAVSLSDGYVEEDTLECPMHASAFCLRTGVPETLPALRPVKTHRVTMDGDRLVLHPGTPRPDGDSAP</sequence>
<keyword evidence="2" id="KW-0479">Metal-binding</keyword>
<keyword evidence="7" id="KW-1185">Reference proteome</keyword>
<dbReference type="CDD" id="cd03528">
    <property type="entry name" value="Rieske_RO_ferredoxin"/>
    <property type="match status" value="1"/>
</dbReference>
<dbReference type="SUPFAM" id="SSF50022">
    <property type="entry name" value="ISP domain"/>
    <property type="match status" value="1"/>
</dbReference>
<dbReference type="PANTHER" id="PTHR21496:SF23">
    <property type="entry name" value="3-PHENYLPROPIONATE_CINNAMIC ACID DIOXYGENASE FERREDOXIN SUBUNIT"/>
    <property type="match status" value="1"/>
</dbReference>
<evidence type="ECO:0000256" key="3">
    <source>
        <dbReference type="ARBA" id="ARBA00023004"/>
    </source>
</evidence>
<evidence type="ECO:0000313" key="6">
    <source>
        <dbReference type="EMBL" id="PRZ17604.1"/>
    </source>
</evidence>
<dbReference type="GO" id="GO:0051537">
    <property type="term" value="F:2 iron, 2 sulfur cluster binding"/>
    <property type="evidence" value="ECO:0007669"/>
    <property type="project" value="UniProtKB-KW"/>
</dbReference>
<gene>
    <name evidence="6" type="ORF">BCL67_105150</name>
</gene>
<dbReference type="InterPro" id="IPR036922">
    <property type="entry name" value="Rieske_2Fe-2S_sf"/>
</dbReference>
<dbReference type="InterPro" id="IPR017941">
    <property type="entry name" value="Rieske_2Fe-2S"/>
</dbReference>
<dbReference type="PROSITE" id="PS51296">
    <property type="entry name" value="RIESKE"/>
    <property type="match status" value="1"/>
</dbReference>
<evidence type="ECO:0000259" key="5">
    <source>
        <dbReference type="PROSITE" id="PS51296"/>
    </source>
</evidence>